<dbReference type="PANTHER" id="PTHR43557:SF2">
    <property type="entry name" value="RIESKE DOMAIN-CONTAINING PROTEIN-RELATED"/>
    <property type="match status" value="1"/>
</dbReference>
<dbReference type="PRINTS" id="PR00368">
    <property type="entry name" value="FADPNR"/>
</dbReference>
<evidence type="ECO:0000256" key="2">
    <source>
        <dbReference type="ARBA" id="ARBA00022630"/>
    </source>
</evidence>
<dbReference type="EMBL" id="BAAAOF010000004">
    <property type="protein sequence ID" value="GAA1930926.1"/>
    <property type="molecule type" value="Genomic_DNA"/>
</dbReference>
<organism evidence="7 8">
    <name type="scientific">Microbacterium aoyamense</name>
    <dbReference type="NCBI Taxonomy" id="344166"/>
    <lineage>
        <taxon>Bacteria</taxon>
        <taxon>Bacillati</taxon>
        <taxon>Actinomycetota</taxon>
        <taxon>Actinomycetes</taxon>
        <taxon>Micrococcales</taxon>
        <taxon>Microbacteriaceae</taxon>
        <taxon>Microbacterium</taxon>
    </lineage>
</organism>
<keyword evidence="4" id="KW-0560">Oxidoreductase</keyword>
<dbReference type="InterPro" id="IPR036188">
    <property type="entry name" value="FAD/NAD-bd_sf"/>
</dbReference>
<dbReference type="Pfam" id="PF07992">
    <property type="entry name" value="Pyr_redox_2"/>
    <property type="match status" value="1"/>
</dbReference>
<dbReference type="Gene3D" id="3.30.390.30">
    <property type="match status" value="1"/>
</dbReference>
<gene>
    <name evidence="7" type="ORF">GCM10009775_23800</name>
</gene>
<evidence type="ECO:0000256" key="1">
    <source>
        <dbReference type="ARBA" id="ARBA00001974"/>
    </source>
</evidence>
<dbReference type="InterPro" id="IPR016156">
    <property type="entry name" value="FAD/NAD-linked_Rdtase_dimer_sf"/>
</dbReference>
<sequence>MMDHADSAASAAYADVLIVGGGQAGTQVAVGLRSAGFEGSIRILEAGGHFPYERPPLTKAYLRGEREAEDLLFRAEAFWQESAISIELGQSVVEIDRAAHQVHCGTDRTFGYGRLVWTAGGSARRLPLGTGIDGVLSVRTLDDADLLRAHSADIHDVVVIGGGFIGLEAAAVLREKGARVTILEALDRLLARVTSPPVSEYFASLHRFHGSDVRTGVVVEEITSDGDGAVTGVRLADGEVVPADLVLVGIGLVPNIEPLRASGIICSNGVDTDADGRTSDPDVFAAGDCANRVNAYSNGRQVRLESVPNAVEVGKGVAEAITGGGERTEAAPWFWSHQFDTKLQTVGLFNDYDDFVVRGDVESGSFTVAYLREGVVIALDCINSTRDFAQGKSLVPARRTVAVDLLADTSIGLKDLAGAART</sequence>
<dbReference type="SUPFAM" id="SSF55424">
    <property type="entry name" value="FAD/NAD-linked reductases, dimerisation (C-terminal) domain"/>
    <property type="match status" value="1"/>
</dbReference>
<evidence type="ECO:0000256" key="4">
    <source>
        <dbReference type="ARBA" id="ARBA00023002"/>
    </source>
</evidence>
<comment type="cofactor">
    <cofactor evidence="1">
        <name>FAD</name>
        <dbReference type="ChEBI" id="CHEBI:57692"/>
    </cofactor>
</comment>
<dbReference type="Gene3D" id="3.50.50.60">
    <property type="entry name" value="FAD/NAD(P)-binding domain"/>
    <property type="match status" value="2"/>
</dbReference>
<comment type="caution">
    <text evidence="7">The sequence shown here is derived from an EMBL/GenBank/DDBJ whole genome shotgun (WGS) entry which is preliminary data.</text>
</comment>
<evidence type="ECO:0000313" key="7">
    <source>
        <dbReference type="EMBL" id="GAA1930926.1"/>
    </source>
</evidence>
<name>A0ABP5B4T6_9MICO</name>
<feature type="domain" description="FAD/NAD(P)-binding" evidence="5">
    <location>
        <begin position="15"/>
        <end position="312"/>
    </location>
</feature>
<dbReference type="InterPro" id="IPR023753">
    <property type="entry name" value="FAD/NAD-binding_dom"/>
</dbReference>
<keyword evidence="3" id="KW-0274">FAD</keyword>
<evidence type="ECO:0000313" key="8">
    <source>
        <dbReference type="Proteomes" id="UP001501343"/>
    </source>
</evidence>
<evidence type="ECO:0000259" key="5">
    <source>
        <dbReference type="Pfam" id="PF07992"/>
    </source>
</evidence>
<dbReference type="Pfam" id="PF14759">
    <property type="entry name" value="Reductase_C"/>
    <property type="match status" value="1"/>
</dbReference>
<dbReference type="PRINTS" id="PR00411">
    <property type="entry name" value="PNDRDTASEI"/>
</dbReference>
<proteinExistence type="predicted"/>
<dbReference type="Proteomes" id="UP001501343">
    <property type="component" value="Unassembled WGS sequence"/>
</dbReference>
<evidence type="ECO:0000259" key="6">
    <source>
        <dbReference type="Pfam" id="PF14759"/>
    </source>
</evidence>
<feature type="domain" description="Reductase C-terminal" evidence="6">
    <location>
        <begin position="333"/>
        <end position="417"/>
    </location>
</feature>
<dbReference type="InterPro" id="IPR028202">
    <property type="entry name" value="Reductase_C"/>
</dbReference>
<keyword evidence="8" id="KW-1185">Reference proteome</keyword>
<protein>
    <submittedName>
        <fullName evidence="7">FAD-dependent oxidoreductase</fullName>
    </submittedName>
</protein>
<reference evidence="8" key="1">
    <citation type="journal article" date="2019" name="Int. J. Syst. Evol. Microbiol.">
        <title>The Global Catalogue of Microorganisms (GCM) 10K type strain sequencing project: providing services to taxonomists for standard genome sequencing and annotation.</title>
        <authorList>
            <consortium name="The Broad Institute Genomics Platform"/>
            <consortium name="The Broad Institute Genome Sequencing Center for Infectious Disease"/>
            <person name="Wu L."/>
            <person name="Ma J."/>
        </authorList>
    </citation>
    <scope>NUCLEOTIDE SEQUENCE [LARGE SCALE GENOMIC DNA]</scope>
    <source>
        <strain evidence="8">JCM 14900</strain>
    </source>
</reference>
<keyword evidence="2" id="KW-0285">Flavoprotein</keyword>
<dbReference type="SUPFAM" id="SSF51905">
    <property type="entry name" value="FAD/NAD(P)-binding domain"/>
    <property type="match status" value="2"/>
</dbReference>
<dbReference type="PANTHER" id="PTHR43557">
    <property type="entry name" value="APOPTOSIS-INDUCING FACTOR 1"/>
    <property type="match status" value="1"/>
</dbReference>
<evidence type="ECO:0000256" key="3">
    <source>
        <dbReference type="ARBA" id="ARBA00022827"/>
    </source>
</evidence>
<accession>A0ABP5B4T6</accession>
<dbReference type="InterPro" id="IPR050446">
    <property type="entry name" value="FAD-oxidoreductase/Apoptosis"/>
</dbReference>